<reference evidence="3 5" key="2">
    <citation type="submission" date="2018-08" db="EMBL/GenBank/DDBJ databases">
        <title>Genomic Encyclopedia of Archaeal and Bacterial Type Strains, Phase II (KMG-II): from individual species to whole genera.</title>
        <authorList>
            <person name="Goeker M."/>
        </authorList>
    </citation>
    <scope>NUCLEOTIDE SEQUENCE [LARGE SCALE GENOMIC DNA]</scope>
    <source>
        <strain evidence="3 5">DSM 2261</strain>
    </source>
</reference>
<feature type="compositionally biased region" description="Low complexity" evidence="1">
    <location>
        <begin position="601"/>
        <end position="611"/>
    </location>
</feature>
<dbReference type="AlphaFoldDB" id="A0AAC8Q888"/>
<dbReference type="Proteomes" id="UP000035579">
    <property type="component" value="Chromosome"/>
</dbReference>
<keyword evidence="5" id="KW-1185">Reference proteome</keyword>
<dbReference type="Proteomes" id="UP000256345">
    <property type="component" value="Unassembled WGS sequence"/>
</dbReference>
<accession>A0AAC8Q888</accession>
<dbReference type="EMBL" id="CP011509">
    <property type="protein sequence ID" value="AKJ02887.1"/>
    <property type="molecule type" value="Genomic_DNA"/>
</dbReference>
<dbReference type="KEGG" id="age:AA314_04513"/>
<protein>
    <submittedName>
        <fullName evidence="2">Uncharacterized protein</fullName>
    </submittedName>
</protein>
<proteinExistence type="predicted"/>
<evidence type="ECO:0000313" key="3">
    <source>
        <dbReference type="EMBL" id="REG25013.1"/>
    </source>
</evidence>
<name>A0AAC8Q888_9BACT</name>
<organism evidence="2 4">
    <name type="scientific">Archangium gephyra</name>
    <dbReference type="NCBI Taxonomy" id="48"/>
    <lineage>
        <taxon>Bacteria</taxon>
        <taxon>Pseudomonadati</taxon>
        <taxon>Myxococcota</taxon>
        <taxon>Myxococcia</taxon>
        <taxon>Myxococcales</taxon>
        <taxon>Cystobacterineae</taxon>
        <taxon>Archangiaceae</taxon>
        <taxon>Archangium</taxon>
    </lineage>
</organism>
<evidence type="ECO:0000313" key="2">
    <source>
        <dbReference type="EMBL" id="AKJ02887.1"/>
    </source>
</evidence>
<gene>
    <name evidence="2" type="ORF">AA314_04513</name>
    <name evidence="3" type="ORF">ATI61_11376</name>
</gene>
<dbReference type="RefSeq" id="WP_047857097.1">
    <property type="nucleotide sequence ID" value="NZ_CP011509.1"/>
</dbReference>
<sequence>MKPPRMRRPASQPIRQAIAIFRVFLLLGLVVAPAEVLAQKLCFRDLTGLPSTPNPAFPDGVVKNDPWWNNAFRYVFENGTNGPHAAVQGLRSSTHLFMSIEVNNDPTFDPLSDLIVLAFKGATDYRRIHLYAIPSAGVGNVSNNVLGNVKYYKGTGTADAVTWTLAGNNPAWIEAKLATSGAATALKSWNVELKIPLTTDPNANGLNLPTSGDFDFFFSILRVESGTSVAPFIWPPGTTIPDPWDAENATPAPKNWGKANLGGSGCGGVFFSVSDITTNNVPTSRINLNGPNIFSVNLHNSSVNNTGTPIPAQQVTASFKIANFGITDPDPSFGSWQLVPVGGNPTNPNSIPANGNTVFSTGSWTLNATQKAHYTSKPHQCIYVELDSSAAGTTNFINRSVYRNMDFGTASVFERVATIDTRGFEKRLANLGNVGASPPVFKVELVTAPTVRMQTLRPRDFEDGPIFREEMNMLYHAYVQTDRTIRVNQKTYKVKAPVGSYGYTVVHTLPKGALGTTTQVPKTPDFPSPRPADPTMLRPMSPEELALPAVEPFKPEELIPGEKWTLATTLVSASTPTTAPLQQPTFRTQALVAPGPEEQKSQQQSQGPSSQVITLEIPRDGVVQLATRAEYEEPPEETKPPEEPKPTPTDGCGCKRTGQTAGTTGLIGLFALGFFANRRRRDEHE</sequence>
<dbReference type="EMBL" id="QUMU01000013">
    <property type="protein sequence ID" value="REG25013.1"/>
    <property type="molecule type" value="Genomic_DNA"/>
</dbReference>
<feature type="compositionally biased region" description="Basic and acidic residues" evidence="1">
    <location>
        <begin position="636"/>
        <end position="645"/>
    </location>
</feature>
<evidence type="ECO:0000313" key="5">
    <source>
        <dbReference type="Proteomes" id="UP000256345"/>
    </source>
</evidence>
<feature type="region of interest" description="Disordered" evidence="1">
    <location>
        <begin position="630"/>
        <end position="661"/>
    </location>
</feature>
<evidence type="ECO:0000256" key="1">
    <source>
        <dbReference type="SAM" id="MobiDB-lite"/>
    </source>
</evidence>
<evidence type="ECO:0000313" key="4">
    <source>
        <dbReference type="Proteomes" id="UP000035579"/>
    </source>
</evidence>
<feature type="region of interest" description="Disordered" evidence="1">
    <location>
        <begin position="593"/>
        <end position="618"/>
    </location>
</feature>
<reference evidence="2 4" key="1">
    <citation type="submission" date="2015-05" db="EMBL/GenBank/DDBJ databases">
        <title>Genome assembly of Archangium gephyra DSM 2261.</title>
        <authorList>
            <person name="Sharma G."/>
            <person name="Subramanian S."/>
        </authorList>
    </citation>
    <scope>NUCLEOTIDE SEQUENCE [LARGE SCALE GENOMIC DNA]</scope>
    <source>
        <strain evidence="2 4">DSM 2261</strain>
    </source>
</reference>